<dbReference type="EMBL" id="BJLQ01000020">
    <property type="protein sequence ID" value="GEA84818.1"/>
    <property type="molecule type" value="Genomic_DNA"/>
</dbReference>
<dbReference type="Proteomes" id="UP000320461">
    <property type="component" value="Unassembled WGS sequence"/>
</dbReference>
<accession>A0A4Y3KPL6</accession>
<sequence>MTAIDTLTAASPPDDAGADTADRYDWQALTAAVDALSMILGAKRAGRSIEDVLVVCEYHEDYVLCDGDSVLLVSVKHRESGAGSWTFAPLFTDGGLAHLFLRWCALSEDSRCRLVTNVGLRNGEPARLSQICERLRTAGPGPRTFEESEMIRSACARILDAIPADKVVPEWAARLPAGGRWSQVFEDAVTRFLGILSFDCDRVSRHHLPAAAAAMYMRPVLQELGIDDSLADAAWETVSGLFRERMRGRTTPAREAMEIRIRSLADLTPEARECHRAEDRAIAGEDILRALAIARDVAILPVPRGRSMAPTRLAIKLVNAGCHDTTVHAAEAAARQWREYELDMNLQPGTAQDLARLKVRTLLAVSDLHERCAEGAEQADYGPVMWRMMRDVVREPRLQDGGGLFVDDELILGLVCDLTSECKVWFSDYFDIDAGRDAFPNRLEGETVTS</sequence>
<evidence type="ECO:0000313" key="1">
    <source>
        <dbReference type="EMBL" id="GEA84818.1"/>
    </source>
</evidence>
<protein>
    <submittedName>
        <fullName evidence="1">Uncharacterized protein</fullName>
    </submittedName>
</protein>
<dbReference type="AlphaFoldDB" id="A0A4Y3KPL6"/>
<reference evidence="1 2" key="1">
    <citation type="submission" date="2019-06" db="EMBL/GenBank/DDBJ databases">
        <title>Whole genome shotgun sequence of Cellulomonas gelida NBRC 3748.</title>
        <authorList>
            <person name="Hosoyama A."/>
            <person name="Uohara A."/>
            <person name="Ohji S."/>
            <person name="Ichikawa N."/>
        </authorList>
    </citation>
    <scope>NUCLEOTIDE SEQUENCE [LARGE SCALE GENOMIC DNA]</scope>
    <source>
        <strain evidence="1 2">NBRC 3748</strain>
    </source>
</reference>
<name>A0A4Y3KPL6_9CELL</name>
<organism evidence="1 2">
    <name type="scientific">Cellulomonas gelida</name>
    <dbReference type="NCBI Taxonomy" id="1712"/>
    <lineage>
        <taxon>Bacteria</taxon>
        <taxon>Bacillati</taxon>
        <taxon>Actinomycetota</taxon>
        <taxon>Actinomycetes</taxon>
        <taxon>Micrococcales</taxon>
        <taxon>Cellulomonadaceae</taxon>
        <taxon>Cellulomonas</taxon>
    </lineage>
</organism>
<gene>
    <name evidence="1" type="ORF">CGE01nite_20690</name>
</gene>
<dbReference type="RefSeq" id="WP_170210940.1">
    <property type="nucleotide sequence ID" value="NZ_BJLQ01000020.1"/>
</dbReference>
<evidence type="ECO:0000313" key="2">
    <source>
        <dbReference type="Proteomes" id="UP000320461"/>
    </source>
</evidence>
<proteinExistence type="predicted"/>
<keyword evidence="2" id="KW-1185">Reference proteome</keyword>
<comment type="caution">
    <text evidence="1">The sequence shown here is derived from an EMBL/GenBank/DDBJ whole genome shotgun (WGS) entry which is preliminary data.</text>
</comment>